<name>A0ABU0LJV0_XANAG</name>
<evidence type="ECO:0000313" key="2">
    <source>
        <dbReference type="Proteomes" id="UP001241747"/>
    </source>
</evidence>
<dbReference type="Proteomes" id="UP001241747">
    <property type="component" value="Unassembled WGS sequence"/>
</dbReference>
<dbReference type="InterPro" id="IPR049156">
    <property type="entry name" value="Phage_chap_TAC_15-like"/>
</dbReference>
<dbReference type="RefSeq" id="WP_237345797.1">
    <property type="nucleotide sequence ID" value="NZ_JABWGX010000013.1"/>
</dbReference>
<evidence type="ECO:0000313" key="1">
    <source>
        <dbReference type="EMBL" id="MDQ0507411.1"/>
    </source>
</evidence>
<evidence type="ECO:0008006" key="3">
    <source>
        <dbReference type="Google" id="ProtNLM"/>
    </source>
</evidence>
<proteinExistence type="predicted"/>
<comment type="caution">
    <text evidence="1">The sequence shown here is derived from an EMBL/GenBank/DDBJ whole genome shotgun (WGS) entry which is preliminary data.</text>
</comment>
<protein>
    <recommendedName>
        <fullName evidence="3">Bacteriophage protein</fullName>
    </recommendedName>
</protein>
<reference evidence="1 2" key="1">
    <citation type="submission" date="2023-07" db="EMBL/GenBank/DDBJ databases">
        <title>Genomic Encyclopedia of Type Strains, Phase IV (KMG-IV): sequencing the most valuable type-strain genomes for metagenomic binning, comparative biology and taxonomic classification.</title>
        <authorList>
            <person name="Goeker M."/>
        </authorList>
    </citation>
    <scope>NUCLEOTIDE SEQUENCE [LARGE SCALE GENOMIC DNA]</scope>
    <source>
        <strain evidence="1 2">DSM 3770</strain>
    </source>
</reference>
<keyword evidence="2" id="KW-1185">Reference proteome</keyword>
<accession>A0ABU0LJV0</accession>
<organism evidence="1 2">
    <name type="scientific">Xanthobacter agilis</name>
    <dbReference type="NCBI Taxonomy" id="47492"/>
    <lineage>
        <taxon>Bacteria</taxon>
        <taxon>Pseudomonadati</taxon>
        <taxon>Pseudomonadota</taxon>
        <taxon>Alphaproteobacteria</taxon>
        <taxon>Hyphomicrobiales</taxon>
        <taxon>Xanthobacteraceae</taxon>
        <taxon>Xanthobacter</taxon>
    </lineage>
</organism>
<sequence>MMNAPEDFDLNGVLYRARKLNAMDQLFLVQKLTPLAASLVPVIQAAAREASNGPLAGALLKMEVGDLMPLAQGIASLPEADTKAILARCLSHVQRGVTSQAGTSWANVWSTSAEAPMFDDLDLFTMLTIVAHVVKKDLAPFFGALFSGSTGAGLLRTATS</sequence>
<dbReference type="Pfam" id="PF21822">
    <property type="entry name" value="Phage_TAC_15"/>
    <property type="match status" value="1"/>
</dbReference>
<dbReference type="EMBL" id="JAUSVY010000018">
    <property type="protein sequence ID" value="MDQ0507411.1"/>
    <property type="molecule type" value="Genomic_DNA"/>
</dbReference>
<gene>
    <name evidence="1" type="ORF">QOZ94_004235</name>
</gene>